<dbReference type="Pfam" id="PF01850">
    <property type="entry name" value="PIN"/>
    <property type="match status" value="1"/>
</dbReference>
<comment type="cofactor">
    <cofactor evidence="6">
        <name>Mg(2+)</name>
        <dbReference type="ChEBI" id="CHEBI:18420"/>
    </cofactor>
</comment>
<dbReference type="PANTHER" id="PTHR35901">
    <property type="entry name" value="RIBONUCLEASE VAPC3"/>
    <property type="match status" value="1"/>
</dbReference>
<evidence type="ECO:0000256" key="4">
    <source>
        <dbReference type="ARBA" id="ARBA00022801"/>
    </source>
</evidence>
<dbReference type="PANTHER" id="PTHR35901:SF1">
    <property type="entry name" value="EXONUCLEASE VAPC9"/>
    <property type="match status" value="1"/>
</dbReference>
<dbReference type="CDD" id="cd09873">
    <property type="entry name" value="PIN_Pae0151-like"/>
    <property type="match status" value="1"/>
</dbReference>
<evidence type="ECO:0000313" key="9">
    <source>
        <dbReference type="Proteomes" id="UP001621418"/>
    </source>
</evidence>
<keyword evidence="3 6" id="KW-0479">Metal-binding</keyword>
<dbReference type="InterPro" id="IPR022907">
    <property type="entry name" value="VapC_family"/>
</dbReference>
<dbReference type="SUPFAM" id="SSF88723">
    <property type="entry name" value="PIN domain-like"/>
    <property type="match status" value="1"/>
</dbReference>
<comment type="function">
    <text evidence="6">Toxic component of a toxin-antitoxin (TA) system. An RNase.</text>
</comment>
<dbReference type="InterPro" id="IPR029060">
    <property type="entry name" value="PIN-like_dom_sf"/>
</dbReference>
<keyword evidence="6" id="KW-0800">Toxin</keyword>
<dbReference type="HAMAP" id="MF_00265">
    <property type="entry name" value="VapC_Nob1"/>
    <property type="match status" value="1"/>
</dbReference>
<dbReference type="RefSeq" id="WP_405148407.1">
    <property type="nucleotide sequence ID" value="NZ_CP109527.1"/>
</dbReference>
<reference evidence="8 9" key="1">
    <citation type="submission" date="2022-10" db="EMBL/GenBank/DDBJ databases">
        <title>The complete genomes of actinobacterial strains from the NBC collection.</title>
        <authorList>
            <person name="Joergensen T.S."/>
            <person name="Alvarez Arevalo M."/>
            <person name="Sterndorff E.B."/>
            <person name="Faurdal D."/>
            <person name="Vuksanovic O."/>
            <person name="Mourched A.-S."/>
            <person name="Charusanti P."/>
            <person name="Shaw S."/>
            <person name="Blin K."/>
            <person name="Weber T."/>
        </authorList>
    </citation>
    <scope>NUCLEOTIDE SEQUENCE [LARGE SCALE GENOMIC DNA]</scope>
    <source>
        <strain evidence="8 9">NBC_01413</strain>
    </source>
</reference>
<keyword evidence="9" id="KW-1185">Reference proteome</keyword>
<protein>
    <recommendedName>
        <fullName evidence="6">Ribonuclease VapC</fullName>
        <shortName evidence="6">RNase VapC</shortName>
        <ecNumber evidence="6">3.1.-.-</ecNumber>
    </recommendedName>
    <alternativeName>
        <fullName evidence="6">Toxin VapC</fullName>
    </alternativeName>
</protein>
<dbReference type="InterPro" id="IPR044153">
    <property type="entry name" value="PIN_Pae0151-like"/>
</dbReference>
<evidence type="ECO:0000256" key="6">
    <source>
        <dbReference type="HAMAP-Rule" id="MF_00265"/>
    </source>
</evidence>
<keyword evidence="1 6" id="KW-1277">Toxin-antitoxin system</keyword>
<dbReference type="InterPro" id="IPR051619">
    <property type="entry name" value="TypeII_TA_RNase_PINc/VapC"/>
</dbReference>
<feature type="domain" description="PIN" evidence="7">
    <location>
        <begin position="7"/>
        <end position="123"/>
    </location>
</feature>
<feature type="binding site" evidence="6">
    <location>
        <position position="99"/>
    </location>
    <ligand>
        <name>Mg(2+)</name>
        <dbReference type="ChEBI" id="CHEBI:18420"/>
    </ligand>
</feature>
<evidence type="ECO:0000256" key="3">
    <source>
        <dbReference type="ARBA" id="ARBA00022723"/>
    </source>
</evidence>
<evidence type="ECO:0000313" key="8">
    <source>
        <dbReference type="EMBL" id="WTY36221.1"/>
    </source>
</evidence>
<dbReference type="Gene3D" id="3.40.50.1010">
    <property type="entry name" value="5'-nuclease"/>
    <property type="match status" value="1"/>
</dbReference>
<evidence type="ECO:0000259" key="7">
    <source>
        <dbReference type="Pfam" id="PF01850"/>
    </source>
</evidence>
<proteinExistence type="inferred from homology"/>
<organism evidence="8 9">
    <name type="scientific">Nocardia salmonicida</name>
    <dbReference type="NCBI Taxonomy" id="53431"/>
    <lineage>
        <taxon>Bacteria</taxon>
        <taxon>Bacillati</taxon>
        <taxon>Actinomycetota</taxon>
        <taxon>Actinomycetes</taxon>
        <taxon>Mycobacteriales</taxon>
        <taxon>Nocardiaceae</taxon>
        <taxon>Nocardia</taxon>
    </lineage>
</organism>
<evidence type="ECO:0000256" key="1">
    <source>
        <dbReference type="ARBA" id="ARBA00022649"/>
    </source>
</evidence>
<keyword evidence="2 6" id="KW-0540">Nuclease</keyword>
<keyword evidence="4 6" id="KW-0378">Hydrolase</keyword>
<gene>
    <name evidence="6" type="primary">vapC</name>
    <name evidence="8" type="ORF">OG308_34165</name>
</gene>
<dbReference type="Proteomes" id="UP001621418">
    <property type="component" value="Chromosome"/>
</dbReference>
<accession>A0ABZ1N8W5</accession>
<dbReference type="InterPro" id="IPR002716">
    <property type="entry name" value="PIN_dom"/>
</dbReference>
<dbReference type="EC" id="3.1.-.-" evidence="6"/>
<evidence type="ECO:0000256" key="5">
    <source>
        <dbReference type="ARBA" id="ARBA00022842"/>
    </source>
</evidence>
<feature type="binding site" evidence="6">
    <location>
        <position position="10"/>
    </location>
    <ligand>
        <name>Mg(2+)</name>
        <dbReference type="ChEBI" id="CHEBI:18420"/>
    </ligand>
</feature>
<evidence type="ECO:0000256" key="2">
    <source>
        <dbReference type="ARBA" id="ARBA00022722"/>
    </source>
</evidence>
<dbReference type="EMBL" id="CP109527">
    <property type="protein sequence ID" value="WTY36221.1"/>
    <property type="molecule type" value="Genomic_DNA"/>
</dbReference>
<keyword evidence="5 6" id="KW-0460">Magnesium</keyword>
<name>A0ABZ1N8W5_9NOCA</name>
<sequence>MSEAEQIVLDASAMVDLLVRNDRTDAVSKRISAAVLHVPAHFDVEVLSALGRLNRAELVSAVEVETALGRLARAPLTRHHVVNLTTGAWNRRAAIRLADALYVELAEQLEMPLVTTDGRLARAYPGAEHIGDEAGGPESDSAP</sequence>
<comment type="similarity">
    <text evidence="6">Belongs to the PINc/VapC protein family.</text>
</comment>